<dbReference type="RefSeq" id="WP_015682934.1">
    <property type="nucleotide sequence ID" value="NZ_AOGZ02000016.1"/>
</dbReference>
<protein>
    <submittedName>
        <fullName evidence="1">Uncharacterized protein</fullName>
    </submittedName>
</protein>
<dbReference type="OrthoDB" id="331197at2"/>
<reference evidence="1" key="1">
    <citation type="submission" date="2013-04" db="EMBL/GenBank/DDBJ databases">
        <authorList>
            <person name="Harkins D.M."/>
            <person name="Durkin A.S."/>
            <person name="Brinkac L.M."/>
            <person name="Haft D.H."/>
            <person name="Selengut J.D."/>
            <person name="Sanka R."/>
            <person name="DePew J."/>
            <person name="Purushe J."/>
            <person name="Galloway R.L."/>
            <person name="Vinetz J.M."/>
            <person name="Sutton G.G."/>
            <person name="Nierman W.C."/>
            <person name="Fouts D.E."/>
        </authorList>
    </citation>
    <scope>NUCLEOTIDE SEQUENCE [LARGE SCALE GENOMIC DNA]</scope>
    <source>
        <strain evidence="1">CDC</strain>
    </source>
</reference>
<name>R8ZYA2_9LEPT</name>
<gene>
    <name evidence="1" type="ORF">LEP1GSC195_0765</name>
</gene>
<proteinExistence type="predicted"/>
<comment type="caution">
    <text evidence="1">The sequence shown here is derived from an EMBL/GenBank/DDBJ whole genome shotgun (WGS) entry which is preliminary data.</text>
</comment>
<dbReference type="EMBL" id="AOGZ02000016">
    <property type="protein sequence ID" value="EOQ94961.1"/>
    <property type="molecule type" value="Genomic_DNA"/>
</dbReference>
<sequence>MKFLQPFLILVSVLFLSHCASYQYELVDTKIPISFSNELGSNEKYRHFIIETKLSWWLFDTLPIETLNLDDIFQRQLPYAKKIVNLRIYSKENAVDSLIRTLTTGAQLLFVSNRALYSQRTIIIEGLVVE</sequence>
<accession>R8ZYA2</accession>
<dbReference type="Proteomes" id="UP000013984">
    <property type="component" value="Unassembled WGS sequence"/>
</dbReference>
<dbReference type="STRING" id="1218599.LEP1GSC195_0765"/>
<evidence type="ECO:0000313" key="1">
    <source>
        <dbReference type="EMBL" id="EOQ94961.1"/>
    </source>
</evidence>
<dbReference type="AlphaFoldDB" id="R8ZYA2"/>
<keyword evidence="2" id="KW-1185">Reference proteome</keyword>
<organism evidence="1 2">
    <name type="scientific">Leptospira wolbachii serovar Codice str. CDC</name>
    <dbReference type="NCBI Taxonomy" id="1218599"/>
    <lineage>
        <taxon>Bacteria</taxon>
        <taxon>Pseudomonadati</taxon>
        <taxon>Spirochaetota</taxon>
        <taxon>Spirochaetia</taxon>
        <taxon>Leptospirales</taxon>
        <taxon>Leptospiraceae</taxon>
        <taxon>Leptospira</taxon>
    </lineage>
</organism>
<evidence type="ECO:0000313" key="2">
    <source>
        <dbReference type="Proteomes" id="UP000013984"/>
    </source>
</evidence>